<protein>
    <submittedName>
        <fullName evidence="1">Uncharacterized protein</fullName>
    </submittedName>
</protein>
<gene>
    <name evidence="1" type="ORF">HDF16_002107</name>
</gene>
<proteinExistence type="predicted"/>
<evidence type="ECO:0000313" key="1">
    <source>
        <dbReference type="EMBL" id="MBB5057401.1"/>
    </source>
</evidence>
<reference evidence="1 2" key="1">
    <citation type="submission" date="2020-08" db="EMBL/GenBank/DDBJ databases">
        <title>Genomic Encyclopedia of Type Strains, Phase IV (KMG-V): Genome sequencing to study the core and pangenomes of soil and plant-associated prokaryotes.</title>
        <authorList>
            <person name="Whitman W."/>
        </authorList>
    </citation>
    <scope>NUCLEOTIDE SEQUENCE [LARGE SCALE GENOMIC DNA]</scope>
    <source>
        <strain evidence="1 2">M8UP14</strain>
    </source>
</reference>
<keyword evidence="2" id="KW-1185">Reference proteome</keyword>
<dbReference type="EMBL" id="JACHIP010000003">
    <property type="protein sequence ID" value="MBB5057401.1"/>
    <property type="molecule type" value="Genomic_DNA"/>
</dbReference>
<evidence type="ECO:0000313" key="2">
    <source>
        <dbReference type="Proteomes" id="UP000540989"/>
    </source>
</evidence>
<organism evidence="1 2">
    <name type="scientific">Granulicella aggregans</name>
    <dbReference type="NCBI Taxonomy" id="474949"/>
    <lineage>
        <taxon>Bacteria</taxon>
        <taxon>Pseudomonadati</taxon>
        <taxon>Acidobacteriota</taxon>
        <taxon>Terriglobia</taxon>
        <taxon>Terriglobales</taxon>
        <taxon>Acidobacteriaceae</taxon>
        <taxon>Granulicella</taxon>
    </lineage>
</organism>
<comment type="caution">
    <text evidence="1">The sequence shown here is derived from an EMBL/GenBank/DDBJ whole genome shotgun (WGS) entry which is preliminary data.</text>
</comment>
<sequence>MPWVNLHADNARFVINEAPRLRKVIYRIVSDVAFARTIRYTT</sequence>
<dbReference type="Proteomes" id="UP000540989">
    <property type="component" value="Unassembled WGS sequence"/>
</dbReference>
<accession>A0A7W7ZDL8</accession>
<dbReference type="AlphaFoldDB" id="A0A7W7ZDL8"/>
<name>A0A7W7ZDL8_9BACT</name>